<dbReference type="OrthoDB" id="32195at2"/>
<proteinExistence type="inferred from homology"/>
<evidence type="ECO:0000256" key="1">
    <source>
        <dbReference type="ARBA" id="ARBA00022603"/>
    </source>
</evidence>
<reference evidence="10" key="1">
    <citation type="submission" date="2017-04" db="EMBL/GenBank/DDBJ databases">
        <authorList>
            <person name="Varghese N."/>
            <person name="Submissions S."/>
        </authorList>
    </citation>
    <scope>NUCLEOTIDE SEQUENCE [LARGE SCALE GENOMIC DNA]</scope>
    <source>
        <strain evidence="10">DSM 4125</strain>
    </source>
</reference>
<evidence type="ECO:0000313" key="10">
    <source>
        <dbReference type="Proteomes" id="UP000193804"/>
    </source>
</evidence>
<keyword evidence="2 6" id="KW-0808">Transferase</keyword>
<evidence type="ECO:0000256" key="4">
    <source>
        <dbReference type="ARBA" id="ARBA00022747"/>
    </source>
</evidence>
<evidence type="ECO:0000256" key="5">
    <source>
        <dbReference type="ARBA" id="ARBA00047422"/>
    </source>
</evidence>
<sequence length="454" mass="51462">MRTLTTDIENASVVEEPQLAVKFNSKVELQKEEEEGKSTLNMLSLFSGCGGMDLGFEGDFSVLKSSVNDILNPDFIEKELDNNFIKLKKTRFKTVFANDILKDARNAWVHYFSKRGHDIEDYQTDSIVDLVKLHQSGTKVFPENIDIVTGGFPCQDFSIAGKRNGFNSNKNHKGELNTETCATEETRGKLYMWMKQVIEITQPKIFIAENVKGLVNLSNLKDIIQSDFSSTGDNGYLVLKPRVLHAADYGVPQSRERVFFIGIKKSALKKSALDELEKEIISDKYNPYPKPTHAYTTDGADLNRHVDLKELFANIEEPEKSKDLSQKFYSKAKFMGKHCQGQIEIKPDGISPTIRAEHHGNIEFRRLSKKNGGILTEELSKGLKERRLTPRECGLIQTFPPDYEFVIENKQGRKGSYLVSPSKAYKIIGNAVPPLLAYNLAKRVESVWDLYFKK</sequence>
<dbReference type="PRINTS" id="PR00105">
    <property type="entry name" value="C5METTRFRASE"/>
</dbReference>
<dbReference type="EMBL" id="FXAW01000001">
    <property type="protein sequence ID" value="SMG09117.1"/>
    <property type="molecule type" value="Genomic_DNA"/>
</dbReference>
<comment type="similarity">
    <text evidence="6 7">Belongs to the class I-like SAM-binding methyltransferase superfamily. C5-methyltransferase family.</text>
</comment>
<comment type="catalytic activity">
    <reaction evidence="5 8">
        <text>a 2'-deoxycytidine in DNA + S-adenosyl-L-methionine = a 5-methyl-2'-deoxycytidine in DNA + S-adenosyl-L-homocysteine + H(+)</text>
        <dbReference type="Rhea" id="RHEA:13681"/>
        <dbReference type="Rhea" id="RHEA-COMP:11369"/>
        <dbReference type="Rhea" id="RHEA-COMP:11370"/>
        <dbReference type="ChEBI" id="CHEBI:15378"/>
        <dbReference type="ChEBI" id="CHEBI:57856"/>
        <dbReference type="ChEBI" id="CHEBI:59789"/>
        <dbReference type="ChEBI" id="CHEBI:85452"/>
        <dbReference type="ChEBI" id="CHEBI:85454"/>
        <dbReference type="EC" id="2.1.1.37"/>
    </reaction>
</comment>
<dbReference type="STRING" id="1028.SAMN05661096_00188"/>
<dbReference type="GO" id="GO:0009307">
    <property type="term" value="P:DNA restriction-modification system"/>
    <property type="evidence" value="ECO:0007669"/>
    <property type="project" value="UniProtKB-KW"/>
</dbReference>
<dbReference type="GO" id="GO:0003886">
    <property type="term" value="F:DNA (cytosine-5-)-methyltransferase activity"/>
    <property type="evidence" value="ECO:0007669"/>
    <property type="project" value="UniProtKB-EC"/>
</dbReference>
<dbReference type="PROSITE" id="PS00095">
    <property type="entry name" value="C5_MTASE_2"/>
    <property type="match status" value="1"/>
</dbReference>
<evidence type="ECO:0000313" key="9">
    <source>
        <dbReference type="EMBL" id="SMG09117.1"/>
    </source>
</evidence>
<dbReference type="InterPro" id="IPR031303">
    <property type="entry name" value="C5_meth_CS"/>
</dbReference>
<keyword evidence="4" id="KW-0680">Restriction system</keyword>
<organism evidence="9 10">
    <name type="scientific">Marivirga sericea</name>
    <dbReference type="NCBI Taxonomy" id="1028"/>
    <lineage>
        <taxon>Bacteria</taxon>
        <taxon>Pseudomonadati</taxon>
        <taxon>Bacteroidota</taxon>
        <taxon>Cytophagia</taxon>
        <taxon>Cytophagales</taxon>
        <taxon>Marivirgaceae</taxon>
        <taxon>Marivirga</taxon>
    </lineage>
</organism>
<dbReference type="PANTHER" id="PTHR10629">
    <property type="entry name" value="CYTOSINE-SPECIFIC METHYLTRANSFERASE"/>
    <property type="match status" value="1"/>
</dbReference>
<dbReference type="PANTHER" id="PTHR10629:SF52">
    <property type="entry name" value="DNA (CYTOSINE-5)-METHYLTRANSFERASE 1"/>
    <property type="match status" value="1"/>
</dbReference>
<name>A0A1X7I5I7_9BACT</name>
<dbReference type="GO" id="GO:0032259">
    <property type="term" value="P:methylation"/>
    <property type="evidence" value="ECO:0007669"/>
    <property type="project" value="UniProtKB-KW"/>
</dbReference>
<dbReference type="GO" id="GO:0044027">
    <property type="term" value="P:negative regulation of gene expression via chromosomal CpG island methylation"/>
    <property type="evidence" value="ECO:0007669"/>
    <property type="project" value="TreeGrafter"/>
</dbReference>
<dbReference type="SUPFAM" id="SSF53335">
    <property type="entry name" value="S-adenosyl-L-methionine-dependent methyltransferases"/>
    <property type="match status" value="1"/>
</dbReference>
<dbReference type="InterPro" id="IPR029063">
    <property type="entry name" value="SAM-dependent_MTases_sf"/>
</dbReference>
<feature type="active site" evidence="6">
    <location>
        <position position="154"/>
    </location>
</feature>
<dbReference type="InterPro" id="IPR050390">
    <property type="entry name" value="C5-Methyltransferase"/>
</dbReference>
<keyword evidence="1 6" id="KW-0489">Methyltransferase</keyword>
<evidence type="ECO:0000256" key="6">
    <source>
        <dbReference type="PROSITE-ProRule" id="PRU01016"/>
    </source>
</evidence>
<protein>
    <recommendedName>
        <fullName evidence="8">Cytosine-specific methyltransferase</fullName>
        <ecNumber evidence="8">2.1.1.37</ecNumber>
    </recommendedName>
</protein>
<evidence type="ECO:0000256" key="8">
    <source>
        <dbReference type="RuleBase" id="RU000417"/>
    </source>
</evidence>
<evidence type="ECO:0000256" key="7">
    <source>
        <dbReference type="RuleBase" id="RU000416"/>
    </source>
</evidence>
<gene>
    <name evidence="9" type="ORF">SAMN05661096_00188</name>
</gene>
<dbReference type="GO" id="GO:0003677">
    <property type="term" value="F:DNA binding"/>
    <property type="evidence" value="ECO:0007669"/>
    <property type="project" value="TreeGrafter"/>
</dbReference>
<keyword evidence="10" id="KW-1185">Reference proteome</keyword>
<dbReference type="RefSeq" id="WP_085515211.1">
    <property type="nucleotide sequence ID" value="NZ_FXAW01000001.1"/>
</dbReference>
<accession>A0A1X7I5I7</accession>
<dbReference type="PROSITE" id="PS00094">
    <property type="entry name" value="C5_MTASE_1"/>
    <property type="match status" value="1"/>
</dbReference>
<dbReference type="InterPro" id="IPR001525">
    <property type="entry name" value="C5_MeTfrase"/>
</dbReference>
<dbReference type="Gene3D" id="3.40.50.150">
    <property type="entry name" value="Vaccinia Virus protein VP39"/>
    <property type="match status" value="1"/>
</dbReference>
<evidence type="ECO:0000256" key="3">
    <source>
        <dbReference type="ARBA" id="ARBA00022691"/>
    </source>
</evidence>
<dbReference type="EC" id="2.1.1.37" evidence="8"/>
<dbReference type="PROSITE" id="PS51679">
    <property type="entry name" value="SAM_MT_C5"/>
    <property type="match status" value="1"/>
</dbReference>
<keyword evidence="3 6" id="KW-0949">S-adenosyl-L-methionine</keyword>
<dbReference type="Gene3D" id="3.90.120.10">
    <property type="entry name" value="DNA Methylase, subunit A, domain 2"/>
    <property type="match status" value="1"/>
</dbReference>
<dbReference type="AlphaFoldDB" id="A0A1X7I5I7"/>
<evidence type="ECO:0000256" key="2">
    <source>
        <dbReference type="ARBA" id="ARBA00022679"/>
    </source>
</evidence>
<dbReference type="Proteomes" id="UP000193804">
    <property type="component" value="Unassembled WGS sequence"/>
</dbReference>
<dbReference type="InterPro" id="IPR018117">
    <property type="entry name" value="C5_DNA_meth_AS"/>
</dbReference>
<dbReference type="Pfam" id="PF00145">
    <property type="entry name" value="DNA_methylase"/>
    <property type="match status" value="1"/>
</dbReference>
<dbReference type="NCBIfam" id="TIGR00675">
    <property type="entry name" value="dcm"/>
    <property type="match status" value="1"/>
</dbReference>